<evidence type="ECO:0000313" key="3">
    <source>
        <dbReference type="EMBL" id="UWM53795.1"/>
    </source>
</evidence>
<dbReference type="GO" id="GO:0047617">
    <property type="term" value="F:fatty acyl-CoA hydrolase activity"/>
    <property type="evidence" value="ECO:0007669"/>
    <property type="project" value="TreeGrafter"/>
</dbReference>
<dbReference type="KEGG" id="ssai:N0B31_16870"/>
<evidence type="ECO:0000256" key="2">
    <source>
        <dbReference type="ARBA" id="ARBA00022801"/>
    </source>
</evidence>
<dbReference type="InterPro" id="IPR029069">
    <property type="entry name" value="HotDog_dom_sf"/>
</dbReference>
<comment type="similarity">
    <text evidence="1">Belongs to the 4-hydroxybenzoyl-CoA thioesterase family.</text>
</comment>
<organism evidence="3 4">
    <name type="scientific">Salinirubellus salinus</name>
    <dbReference type="NCBI Taxonomy" id="1364945"/>
    <lineage>
        <taxon>Archaea</taxon>
        <taxon>Methanobacteriati</taxon>
        <taxon>Methanobacteriota</taxon>
        <taxon>Stenosarchaea group</taxon>
        <taxon>Halobacteria</taxon>
        <taxon>Halobacteriales</taxon>
        <taxon>Natronomonadaceae</taxon>
        <taxon>Salinirubellus</taxon>
    </lineage>
</organism>
<dbReference type="Gene3D" id="3.10.129.10">
    <property type="entry name" value="Hotdog Thioesterase"/>
    <property type="match status" value="1"/>
</dbReference>
<evidence type="ECO:0000256" key="1">
    <source>
        <dbReference type="ARBA" id="ARBA00005953"/>
    </source>
</evidence>
<proteinExistence type="inferred from homology"/>
<dbReference type="EMBL" id="CP104003">
    <property type="protein sequence ID" value="UWM53795.1"/>
    <property type="molecule type" value="Genomic_DNA"/>
</dbReference>
<protein>
    <submittedName>
        <fullName evidence="3">Acyl-CoA thioesterase</fullName>
    </submittedName>
</protein>
<evidence type="ECO:0000313" key="4">
    <source>
        <dbReference type="Proteomes" id="UP001057580"/>
    </source>
</evidence>
<dbReference type="InterPro" id="IPR008272">
    <property type="entry name" value="HB-CoA_thioesterase_AS"/>
</dbReference>
<reference evidence="3" key="1">
    <citation type="submission" date="2022-09" db="EMBL/GenBank/DDBJ databases">
        <title>Diverse halophilic archaea isolated from saline environments.</title>
        <authorList>
            <person name="Cui H.-L."/>
        </authorList>
    </citation>
    <scope>NUCLEOTIDE SEQUENCE</scope>
    <source>
        <strain evidence="3">ZS-35-S2</strain>
    </source>
</reference>
<dbReference type="Pfam" id="PF13279">
    <property type="entry name" value="4HBT_2"/>
    <property type="match status" value="1"/>
</dbReference>
<dbReference type="Proteomes" id="UP001057580">
    <property type="component" value="Chromosome"/>
</dbReference>
<sequence length="155" mass="17039">MADELDSSDADEAADPYHDVWETRVRFAETDAQGVVFFGEYLTYLDETFAAFLEAIDYPYDQLVAEGWETHVVNVDVDYHGAARFPDDLVCGTYVGAIRNSSLTFEWRCRRGEETLASGTATHVAVDAEGGGSVRVPDSFRDAVVGFQSVAPDPV</sequence>
<dbReference type="RefSeq" id="WP_260592789.1">
    <property type="nucleotide sequence ID" value="NZ_CP104003.1"/>
</dbReference>
<keyword evidence="2" id="KW-0378">Hydrolase</keyword>
<dbReference type="PIRSF" id="PIRSF003230">
    <property type="entry name" value="YbgC"/>
    <property type="match status" value="1"/>
</dbReference>
<dbReference type="CDD" id="cd00586">
    <property type="entry name" value="4HBT"/>
    <property type="match status" value="1"/>
</dbReference>
<keyword evidence="4" id="KW-1185">Reference proteome</keyword>
<dbReference type="NCBIfam" id="TIGR00051">
    <property type="entry name" value="YbgC/FadM family acyl-CoA thioesterase"/>
    <property type="match status" value="1"/>
</dbReference>
<dbReference type="PANTHER" id="PTHR31793">
    <property type="entry name" value="4-HYDROXYBENZOYL-COA THIOESTERASE FAMILY MEMBER"/>
    <property type="match status" value="1"/>
</dbReference>
<dbReference type="GeneID" id="74944130"/>
<dbReference type="InterPro" id="IPR050563">
    <property type="entry name" value="4-hydroxybenzoyl-CoA_TE"/>
</dbReference>
<dbReference type="InterPro" id="IPR006684">
    <property type="entry name" value="YbgC/YbaW"/>
</dbReference>
<name>A0A9E7R155_9EURY</name>
<accession>A0A9E7R155</accession>
<dbReference type="SUPFAM" id="SSF54637">
    <property type="entry name" value="Thioesterase/thiol ester dehydrase-isomerase"/>
    <property type="match status" value="1"/>
</dbReference>
<dbReference type="PROSITE" id="PS01328">
    <property type="entry name" value="4HBCOA_THIOESTERASE"/>
    <property type="match status" value="1"/>
</dbReference>
<dbReference type="AlphaFoldDB" id="A0A9E7R155"/>
<gene>
    <name evidence="3" type="ORF">N0B31_16870</name>
</gene>
<dbReference type="PANTHER" id="PTHR31793:SF27">
    <property type="entry name" value="NOVEL THIOESTERASE SUPERFAMILY DOMAIN AND SAPOSIN A-TYPE DOMAIN CONTAINING PROTEIN (0610012H03RIK)"/>
    <property type="match status" value="1"/>
</dbReference>